<dbReference type="Proteomes" id="UP000276295">
    <property type="component" value="Unassembled WGS sequence"/>
</dbReference>
<keyword evidence="6" id="KW-1185">Reference proteome</keyword>
<feature type="coiled-coil region" evidence="4">
    <location>
        <begin position="5"/>
        <end position="32"/>
    </location>
</feature>
<gene>
    <name evidence="5" type="primary">iraP</name>
    <name evidence="5" type="ORF">D6029_09165</name>
</gene>
<evidence type="ECO:0000256" key="1">
    <source>
        <dbReference type="ARBA" id="ARBA00022490"/>
    </source>
</evidence>
<dbReference type="NCBIfam" id="NF007598">
    <property type="entry name" value="PRK10244.1"/>
    <property type="match status" value="1"/>
</dbReference>
<evidence type="ECO:0000313" key="5">
    <source>
        <dbReference type="EMBL" id="RJT23799.1"/>
    </source>
</evidence>
<evidence type="ECO:0000256" key="4">
    <source>
        <dbReference type="SAM" id="Coils"/>
    </source>
</evidence>
<evidence type="ECO:0000313" key="6">
    <source>
        <dbReference type="Proteomes" id="UP000276295"/>
    </source>
</evidence>
<keyword evidence="1" id="KW-0963">Cytoplasm</keyword>
<evidence type="ECO:0000256" key="3">
    <source>
        <dbReference type="ARBA" id="ARBA00023054"/>
    </source>
</evidence>
<protein>
    <submittedName>
        <fullName evidence="5">Anti-adapter protein IraP</fullName>
    </submittedName>
</protein>
<dbReference type="Pfam" id="PF10796">
    <property type="entry name" value="Anti-adapt_IraP"/>
    <property type="match status" value="1"/>
</dbReference>
<name>A0A3A5JU25_9ENTR</name>
<organism evidence="5 6">
    <name type="scientific">Buttiauxella izardii</name>
    <dbReference type="NCBI Taxonomy" id="82991"/>
    <lineage>
        <taxon>Bacteria</taxon>
        <taxon>Pseudomonadati</taxon>
        <taxon>Pseudomonadota</taxon>
        <taxon>Gammaproteobacteria</taxon>
        <taxon>Enterobacterales</taxon>
        <taxon>Enterobacteriaceae</taxon>
        <taxon>Buttiauxella</taxon>
    </lineage>
</organism>
<proteinExistence type="predicted"/>
<sequence>MKNLISELLSKLAEKEEESKEFVAQIEALEIVVTAILCRMDNNDRQAMVNHIQNALKEARPTEAVTSQDTELLKQYLDKLLMRRITE</sequence>
<dbReference type="EMBL" id="QZWH01000016">
    <property type="protein sequence ID" value="RJT23799.1"/>
    <property type="molecule type" value="Genomic_DNA"/>
</dbReference>
<dbReference type="RefSeq" id="WP_120064484.1">
    <property type="nucleotide sequence ID" value="NZ_QZWH01000016.1"/>
</dbReference>
<dbReference type="GO" id="GO:0005737">
    <property type="term" value="C:cytoplasm"/>
    <property type="evidence" value="ECO:0007669"/>
    <property type="project" value="InterPro"/>
</dbReference>
<reference evidence="5 6" key="1">
    <citation type="submission" date="2018-09" db="EMBL/GenBank/DDBJ databases">
        <title>Draft genome sequence of Buttiauxella izardii CCUG 35510T.</title>
        <authorList>
            <person name="Salva-Serra F."/>
            <person name="Marathe N."/>
            <person name="Moore E."/>
            <person name="Stadler-Svensson L."/>
            <person name="Engstrom-Jakobsson H."/>
        </authorList>
    </citation>
    <scope>NUCLEOTIDE SEQUENCE [LARGE SCALE GENOMIC DNA]</scope>
    <source>
        <strain evidence="5 6">CCUG 35510</strain>
    </source>
</reference>
<comment type="caution">
    <text evidence="5">The sequence shown here is derived from an EMBL/GenBank/DDBJ whole genome shotgun (WGS) entry which is preliminary data.</text>
</comment>
<dbReference type="OrthoDB" id="6548574at2"/>
<accession>A0A3A5JU25</accession>
<keyword evidence="2" id="KW-0346">Stress response</keyword>
<keyword evidence="3 4" id="KW-0175">Coiled coil</keyword>
<dbReference type="InterPro" id="IPR019732">
    <property type="entry name" value="SigmaS_Anti-adapt_IraP"/>
</dbReference>
<dbReference type="AlphaFoldDB" id="A0A3A5JU25"/>
<evidence type="ECO:0000256" key="2">
    <source>
        <dbReference type="ARBA" id="ARBA00023016"/>
    </source>
</evidence>